<reference evidence="5 6" key="1">
    <citation type="journal article" date="2016" name="Genome Announc.">
        <title>First Complete Genome Sequence of a Subdivision 6 Acidobacterium Strain.</title>
        <authorList>
            <person name="Huang S."/>
            <person name="Vieira S."/>
            <person name="Bunk B."/>
            <person name="Riedel T."/>
            <person name="Sproer C."/>
            <person name="Overmann J."/>
        </authorList>
    </citation>
    <scope>NUCLEOTIDE SEQUENCE [LARGE SCALE GENOMIC DNA]</scope>
    <source>
        <strain evidence="6">DSM 100886 HEG_-6_39</strain>
    </source>
</reference>
<keyword evidence="6" id="KW-1185">Reference proteome</keyword>
<protein>
    <submittedName>
        <fullName evidence="5">Patatin-like phospholipase</fullName>
    </submittedName>
</protein>
<dbReference type="InterPro" id="IPR016035">
    <property type="entry name" value="Acyl_Trfase/lysoPLipase"/>
</dbReference>
<dbReference type="SUPFAM" id="SSF52151">
    <property type="entry name" value="FabD/lysophospholipase-like"/>
    <property type="match status" value="1"/>
</dbReference>
<proteinExistence type="predicted"/>
<accession>A0A143PEP7</accession>
<evidence type="ECO:0000313" key="5">
    <source>
        <dbReference type="EMBL" id="AMY06926.1"/>
    </source>
</evidence>
<dbReference type="KEGG" id="abac:LuPra_00090"/>
<feature type="domain" description="PNPLA" evidence="4">
    <location>
        <begin position="279"/>
        <end position="539"/>
    </location>
</feature>
<name>A0A143PEP7_LUTPR</name>
<evidence type="ECO:0000313" key="6">
    <source>
        <dbReference type="Proteomes" id="UP000076079"/>
    </source>
</evidence>
<dbReference type="AlphaFoldDB" id="A0A143PEP7"/>
<dbReference type="Proteomes" id="UP000076079">
    <property type="component" value="Chromosome"/>
</dbReference>
<dbReference type="PANTHER" id="PTHR14226">
    <property type="entry name" value="NEUROPATHY TARGET ESTERASE/SWISS CHEESE D.MELANOGASTER"/>
    <property type="match status" value="1"/>
</dbReference>
<sequence>MGDLTKQARSFLAGECLYFKDADALWRGLRDHENEPSLARAVLARLRDSDRESEIVIDRFTRDRSLRAELCQQEALLTSKDEELSAAARHTRAIELLENEFGDLLALTDAETLGIAAGIYKRKWFDLGQLPDLEESAKLYQRGAEGELGDDAYPHINAAFLEDVLAARGSNPVVRQARATALRERIVAELPVKGSWWNAATRAEALFGLRRYAEATATLADAKRPPLWKLETTARQLATLAHLHTARPLEQPAIRQFFEALLPGASAAVRSAFIGKVGLALSGGGFRASFYHLGVLARLAELDVLRHVDVLSCVSGGSIVGAAYWLAVRERLLDPAPMGPDAYMTIVRRLIKSFSDSVALDLRAGVQPSKAAVAIGFLFRSKKGAMNGEEVADLLEENFYRRFLPGKAGPIYMDDLPFTPADYDAKIVNEQPFNPSRHNWLRAHKVPALVINATTVNTGHGWQFTPTWMGESPWAVHEDTDLVPRLQWSRYDRDHWRMRLGRAVAASACVPGVFEPMTLDAPYKTPMDVKLVDGGVYDNQGTVALLASNCNVLLVSDASGQLMLEPRPTPGVKGLLSYASRAMDTLMERVRQSNYGDLSSRRMTGLVRGMMFLHLKAGLDADPIRLSFADEAYTIRRSTLSPSGVRKDLQQAIAELRTDLNVFTPDESQSLMACGYQMASKMFEYHLGHLHELADAATRADDWPFAERLKDLTSTSPRDLLLAKLQAGQAVEL</sequence>
<evidence type="ECO:0000256" key="3">
    <source>
        <dbReference type="ARBA" id="ARBA00023098"/>
    </source>
</evidence>
<gene>
    <name evidence="5" type="ORF">LuPra_00090</name>
</gene>
<keyword evidence="3" id="KW-0443">Lipid metabolism</keyword>
<evidence type="ECO:0000256" key="1">
    <source>
        <dbReference type="ARBA" id="ARBA00022801"/>
    </source>
</evidence>
<dbReference type="RefSeq" id="WP_110168938.1">
    <property type="nucleotide sequence ID" value="NZ_CP015136.1"/>
</dbReference>
<dbReference type="Pfam" id="PF01734">
    <property type="entry name" value="Patatin"/>
    <property type="match status" value="1"/>
</dbReference>
<dbReference type="EMBL" id="CP015136">
    <property type="protein sequence ID" value="AMY06926.1"/>
    <property type="molecule type" value="Genomic_DNA"/>
</dbReference>
<organism evidence="5 6">
    <name type="scientific">Luteitalea pratensis</name>
    <dbReference type="NCBI Taxonomy" id="1855912"/>
    <lineage>
        <taxon>Bacteria</taxon>
        <taxon>Pseudomonadati</taxon>
        <taxon>Acidobacteriota</taxon>
        <taxon>Vicinamibacteria</taxon>
        <taxon>Vicinamibacterales</taxon>
        <taxon>Vicinamibacteraceae</taxon>
        <taxon>Luteitalea</taxon>
    </lineage>
</organism>
<evidence type="ECO:0000259" key="4">
    <source>
        <dbReference type="Pfam" id="PF01734"/>
    </source>
</evidence>
<dbReference type="GO" id="GO:0016787">
    <property type="term" value="F:hydrolase activity"/>
    <property type="evidence" value="ECO:0007669"/>
    <property type="project" value="UniProtKB-KW"/>
</dbReference>
<keyword evidence="2" id="KW-0442">Lipid degradation</keyword>
<dbReference type="InterPro" id="IPR050301">
    <property type="entry name" value="NTE"/>
</dbReference>
<evidence type="ECO:0000256" key="2">
    <source>
        <dbReference type="ARBA" id="ARBA00022963"/>
    </source>
</evidence>
<reference evidence="6" key="2">
    <citation type="submission" date="2016-04" db="EMBL/GenBank/DDBJ databases">
        <title>First Complete Genome Sequence of a Subdivision 6 Acidobacterium.</title>
        <authorList>
            <person name="Huang S."/>
            <person name="Vieira S."/>
            <person name="Bunk B."/>
            <person name="Riedel T."/>
            <person name="Sproeer C."/>
            <person name="Overmann J."/>
        </authorList>
    </citation>
    <scope>NUCLEOTIDE SEQUENCE [LARGE SCALE GENOMIC DNA]</scope>
    <source>
        <strain evidence="6">DSM 100886 HEG_-6_39</strain>
    </source>
</reference>
<dbReference type="Gene3D" id="3.40.1090.10">
    <property type="entry name" value="Cytosolic phospholipase A2 catalytic domain"/>
    <property type="match status" value="2"/>
</dbReference>
<dbReference type="OrthoDB" id="100544at2"/>
<keyword evidence="1" id="KW-0378">Hydrolase</keyword>
<dbReference type="InterPro" id="IPR002641">
    <property type="entry name" value="PNPLA_dom"/>
</dbReference>
<dbReference type="STRING" id="1855912.LuPra_00090"/>
<dbReference type="GO" id="GO:0016042">
    <property type="term" value="P:lipid catabolic process"/>
    <property type="evidence" value="ECO:0007669"/>
    <property type="project" value="UniProtKB-KW"/>
</dbReference>
<dbReference type="InterPro" id="IPR046880">
    <property type="entry name" value="TPR-S"/>
</dbReference>
<dbReference type="Pfam" id="PF20308">
    <property type="entry name" value="TPR-S"/>
    <property type="match status" value="1"/>
</dbReference>
<dbReference type="PANTHER" id="PTHR14226:SF78">
    <property type="entry name" value="SLR0060 PROTEIN"/>
    <property type="match status" value="1"/>
</dbReference>